<protein>
    <submittedName>
        <fullName evidence="1">TraC family protein</fullName>
    </submittedName>
</protein>
<evidence type="ECO:0000313" key="2">
    <source>
        <dbReference type="Proteomes" id="UP000621455"/>
    </source>
</evidence>
<dbReference type="EMBL" id="WHJG01000220">
    <property type="protein sequence ID" value="NHZ84241.1"/>
    <property type="molecule type" value="Genomic_DNA"/>
</dbReference>
<dbReference type="Proteomes" id="UP000621455">
    <property type="component" value="Unassembled WGS sequence"/>
</dbReference>
<reference evidence="1 2" key="1">
    <citation type="submission" date="2019-10" db="EMBL/GenBank/DDBJ databases">
        <title>Taxonomy of Antarctic Massilia spp.: description of Massilia rubra sp. nov., Massilia aquatica sp. nov., Massilia mucilaginosa sp. nov., Massilia frigida sp. nov. isolated from streams, lakes and regoliths.</title>
        <authorList>
            <person name="Holochova P."/>
            <person name="Sedlacek I."/>
            <person name="Kralova S."/>
            <person name="Maslanova I."/>
            <person name="Busse H.-J."/>
            <person name="Stankova E."/>
            <person name="Vrbovska V."/>
            <person name="Kovarovic V."/>
            <person name="Bartak M."/>
            <person name="Svec P."/>
            <person name="Pantucek R."/>
        </authorList>
    </citation>
    <scope>NUCLEOTIDE SEQUENCE [LARGE SCALE GENOMIC DNA]</scope>
    <source>
        <strain evidence="1 2">CCM 8695</strain>
    </source>
</reference>
<proteinExistence type="predicted"/>
<feature type="non-terminal residue" evidence="1">
    <location>
        <position position="95"/>
    </location>
</feature>
<accession>A0ABX0NKV9</accession>
<comment type="caution">
    <text evidence="1">The sequence shown here is derived from an EMBL/GenBank/DDBJ whole genome shotgun (WGS) entry which is preliminary data.</text>
</comment>
<gene>
    <name evidence="1" type="ORF">F2P44_34170</name>
</gene>
<evidence type="ECO:0000313" key="1">
    <source>
        <dbReference type="EMBL" id="NHZ84241.1"/>
    </source>
</evidence>
<keyword evidence="2" id="KW-1185">Reference proteome</keyword>
<sequence>MSGGSRIIDKMMSAALLRNAPSADPADDGDKRSDNIYRVMSRRRTEFYLRGTRKRLVPHMPFLIRDFRIVLTVAIPCDPRDVKVSDALVRQRDGI</sequence>
<name>A0ABX0NKV9_9BURK</name>
<organism evidence="1 2">
    <name type="scientific">Massilia frigida</name>
    <dbReference type="NCBI Taxonomy" id="2609281"/>
    <lineage>
        <taxon>Bacteria</taxon>
        <taxon>Pseudomonadati</taxon>
        <taxon>Pseudomonadota</taxon>
        <taxon>Betaproteobacteria</taxon>
        <taxon>Burkholderiales</taxon>
        <taxon>Oxalobacteraceae</taxon>
        <taxon>Telluria group</taxon>
        <taxon>Massilia</taxon>
    </lineage>
</organism>